<sequence length="193" mass="21641">MGPPEKPVLCNACGSRWRLRRNLNDYVPKHALSRYYANGKHQSTLPYEAKKHPARKTDYCQKLKLKATDPSLNSPEGGKCVVSSSGSSVPSPEKSMLPQGEEVSLVRGVPQEPAWNAESVTRKKRSNIHKQPSSSTNTLCCQLHKIRCDSEDEKNAFNHEEQEEDTLIYQKWQFIADNEIGFGAIPLNPPNVP</sequence>
<feature type="region of interest" description="Disordered" evidence="1">
    <location>
        <begin position="71"/>
        <end position="101"/>
    </location>
</feature>
<evidence type="ECO:0000313" key="3">
    <source>
        <dbReference type="Proteomes" id="UP000249390"/>
    </source>
</evidence>
<comment type="caution">
    <text evidence="2">The sequence shown here is derived from an EMBL/GenBank/DDBJ whole genome shotgun (WGS) entry which is preliminary data.</text>
</comment>
<accession>A0A328DUW9</accession>
<organism evidence="2 3">
    <name type="scientific">Cuscuta australis</name>
    <dbReference type="NCBI Taxonomy" id="267555"/>
    <lineage>
        <taxon>Eukaryota</taxon>
        <taxon>Viridiplantae</taxon>
        <taxon>Streptophyta</taxon>
        <taxon>Embryophyta</taxon>
        <taxon>Tracheophyta</taxon>
        <taxon>Spermatophyta</taxon>
        <taxon>Magnoliopsida</taxon>
        <taxon>eudicotyledons</taxon>
        <taxon>Gunneridae</taxon>
        <taxon>Pentapetalae</taxon>
        <taxon>asterids</taxon>
        <taxon>lamiids</taxon>
        <taxon>Solanales</taxon>
        <taxon>Convolvulaceae</taxon>
        <taxon>Cuscuteae</taxon>
        <taxon>Cuscuta</taxon>
        <taxon>Cuscuta subgen. Grammica</taxon>
        <taxon>Cuscuta sect. Cleistogrammica</taxon>
    </lineage>
</organism>
<evidence type="ECO:0008006" key="4">
    <source>
        <dbReference type="Google" id="ProtNLM"/>
    </source>
</evidence>
<dbReference type="Proteomes" id="UP000249390">
    <property type="component" value="Unassembled WGS sequence"/>
</dbReference>
<reference evidence="2 3" key="1">
    <citation type="submission" date="2018-06" db="EMBL/GenBank/DDBJ databases">
        <title>The Genome of Cuscuta australis (Dodder) Provides Insight into the Evolution of Plant Parasitism.</title>
        <authorList>
            <person name="Liu H."/>
        </authorList>
    </citation>
    <scope>NUCLEOTIDE SEQUENCE [LARGE SCALE GENOMIC DNA]</scope>
    <source>
        <strain evidence="3">cv. Yunnan</strain>
        <tissue evidence="2">Vines</tissue>
    </source>
</reference>
<gene>
    <name evidence="2" type="ORF">DM860_012927</name>
</gene>
<dbReference type="AlphaFoldDB" id="A0A328DUW9"/>
<dbReference type="InterPro" id="IPR044589">
    <property type="entry name" value="GATA26/27"/>
</dbReference>
<proteinExistence type="predicted"/>
<name>A0A328DUW9_9ASTE</name>
<dbReference type="PANTHER" id="PTHR46855">
    <property type="entry name" value="OSJNBB0038F03.10 PROTEIN"/>
    <property type="match status" value="1"/>
</dbReference>
<feature type="compositionally biased region" description="Low complexity" evidence="1">
    <location>
        <begin position="76"/>
        <end position="95"/>
    </location>
</feature>
<protein>
    <recommendedName>
        <fullName evidence="4">GATA-type domain-containing protein</fullName>
    </recommendedName>
</protein>
<keyword evidence="3" id="KW-1185">Reference proteome</keyword>
<evidence type="ECO:0000313" key="2">
    <source>
        <dbReference type="EMBL" id="RAL49494.1"/>
    </source>
</evidence>
<feature type="region of interest" description="Disordered" evidence="1">
    <location>
        <begin position="116"/>
        <end position="135"/>
    </location>
</feature>
<dbReference type="EMBL" id="NQVE01000082">
    <property type="protein sequence ID" value="RAL49494.1"/>
    <property type="molecule type" value="Genomic_DNA"/>
</dbReference>
<evidence type="ECO:0000256" key="1">
    <source>
        <dbReference type="SAM" id="MobiDB-lite"/>
    </source>
</evidence>
<dbReference type="PANTHER" id="PTHR46855:SF11">
    <property type="entry name" value="GATA TRANSCRIPTION FACTOR 26-LIKE"/>
    <property type="match status" value="1"/>
</dbReference>